<evidence type="ECO:0000256" key="4">
    <source>
        <dbReference type="PROSITE-ProRule" id="PRU00452"/>
    </source>
</evidence>
<feature type="compositionally biased region" description="Basic and acidic residues" evidence="5">
    <location>
        <begin position="1114"/>
        <end position="1123"/>
    </location>
</feature>
<evidence type="ECO:0000256" key="1">
    <source>
        <dbReference type="ARBA" id="ARBA00022723"/>
    </source>
</evidence>
<feature type="region of interest" description="Disordered" evidence="5">
    <location>
        <begin position="543"/>
        <end position="581"/>
    </location>
</feature>
<feature type="region of interest" description="Disordered" evidence="5">
    <location>
        <begin position="203"/>
        <end position="319"/>
    </location>
</feature>
<protein>
    <recommendedName>
        <fullName evidence="6">SP-RING-type domain-containing protein</fullName>
    </recommendedName>
</protein>
<feature type="compositionally biased region" description="Polar residues" evidence="5">
    <location>
        <begin position="665"/>
        <end position="675"/>
    </location>
</feature>
<dbReference type="EMBL" id="JAFEKC020000019">
    <property type="protein sequence ID" value="KAK0509241.1"/>
    <property type="molecule type" value="Genomic_DNA"/>
</dbReference>
<feature type="compositionally biased region" description="Polar residues" evidence="5">
    <location>
        <begin position="287"/>
        <end position="301"/>
    </location>
</feature>
<dbReference type="Gene3D" id="3.30.40.10">
    <property type="entry name" value="Zinc/RING finger domain, C3HC4 (zinc finger)"/>
    <property type="match status" value="1"/>
</dbReference>
<dbReference type="InterPro" id="IPR013083">
    <property type="entry name" value="Znf_RING/FYVE/PHD"/>
</dbReference>
<gene>
    <name evidence="7" type="ORF">JMJ35_008612</name>
</gene>
<feature type="compositionally biased region" description="Basic and acidic residues" evidence="5">
    <location>
        <begin position="267"/>
        <end position="277"/>
    </location>
</feature>
<dbReference type="InterPro" id="IPR004181">
    <property type="entry name" value="Znf_MIZ"/>
</dbReference>
<feature type="region of interest" description="Disordered" evidence="5">
    <location>
        <begin position="1114"/>
        <end position="1151"/>
    </location>
</feature>
<dbReference type="GO" id="GO:0016925">
    <property type="term" value="P:protein sumoylation"/>
    <property type="evidence" value="ECO:0007669"/>
    <property type="project" value="TreeGrafter"/>
</dbReference>
<evidence type="ECO:0000256" key="5">
    <source>
        <dbReference type="SAM" id="MobiDB-lite"/>
    </source>
</evidence>
<keyword evidence="2 4" id="KW-0863">Zinc-finger</keyword>
<dbReference type="Proteomes" id="UP001166286">
    <property type="component" value="Unassembled WGS sequence"/>
</dbReference>
<reference evidence="7" key="1">
    <citation type="submission" date="2023-03" db="EMBL/GenBank/DDBJ databases">
        <title>Complete genome of Cladonia borealis.</title>
        <authorList>
            <person name="Park H."/>
        </authorList>
    </citation>
    <scope>NUCLEOTIDE SEQUENCE</scope>
    <source>
        <strain evidence="7">ANT050790</strain>
    </source>
</reference>
<dbReference type="GO" id="GO:0000785">
    <property type="term" value="C:chromatin"/>
    <property type="evidence" value="ECO:0007669"/>
    <property type="project" value="TreeGrafter"/>
</dbReference>
<keyword evidence="1" id="KW-0479">Metal-binding</keyword>
<organism evidence="7 8">
    <name type="scientific">Cladonia borealis</name>
    <dbReference type="NCBI Taxonomy" id="184061"/>
    <lineage>
        <taxon>Eukaryota</taxon>
        <taxon>Fungi</taxon>
        <taxon>Dikarya</taxon>
        <taxon>Ascomycota</taxon>
        <taxon>Pezizomycotina</taxon>
        <taxon>Lecanoromycetes</taxon>
        <taxon>OSLEUM clade</taxon>
        <taxon>Lecanoromycetidae</taxon>
        <taxon>Lecanorales</taxon>
        <taxon>Lecanorineae</taxon>
        <taxon>Cladoniaceae</taxon>
        <taxon>Cladonia</taxon>
    </lineage>
</organism>
<dbReference type="PANTHER" id="PTHR10782">
    <property type="entry name" value="ZINC FINGER MIZ DOMAIN-CONTAINING PROTEIN"/>
    <property type="match status" value="1"/>
</dbReference>
<feature type="compositionally biased region" description="Polar residues" evidence="5">
    <location>
        <begin position="41"/>
        <end position="51"/>
    </location>
</feature>
<feature type="compositionally biased region" description="Polar residues" evidence="5">
    <location>
        <begin position="599"/>
        <end position="617"/>
    </location>
</feature>
<dbReference type="AlphaFoldDB" id="A0AA39QWQ3"/>
<comment type="caution">
    <text evidence="7">The sequence shown here is derived from an EMBL/GenBank/DDBJ whole genome shotgun (WGS) entry which is preliminary data.</text>
</comment>
<evidence type="ECO:0000313" key="8">
    <source>
        <dbReference type="Proteomes" id="UP001166286"/>
    </source>
</evidence>
<feature type="region of interest" description="Disordered" evidence="5">
    <location>
        <begin position="665"/>
        <end position="716"/>
    </location>
</feature>
<accession>A0AA39QWQ3</accession>
<dbReference type="GO" id="GO:0061665">
    <property type="term" value="F:SUMO ligase activity"/>
    <property type="evidence" value="ECO:0007669"/>
    <property type="project" value="TreeGrafter"/>
</dbReference>
<dbReference type="Pfam" id="PF02891">
    <property type="entry name" value="zf-MIZ"/>
    <property type="match status" value="1"/>
</dbReference>
<evidence type="ECO:0000313" key="7">
    <source>
        <dbReference type="EMBL" id="KAK0509241.1"/>
    </source>
</evidence>
<feature type="compositionally biased region" description="Polar residues" evidence="5">
    <location>
        <begin position="150"/>
        <end position="166"/>
    </location>
</feature>
<evidence type="ECO:0000256" key="2">
    <source>
        <dbReference type="ARBA" id="ARBA00022771"/>
    </source>
</evidence>
<keyword evidence="8" id="KW-1185">Reference proteome</keyword>
<feature type="compositionally biased region" description="Polar residues" evidence="5">
    <location>
        <begin position="219"/>
        <end position="236"/>
    </location>
</feature>
<feature type="compositionally biased region" description="Polar residues" evidence="5">
    <location>
        <begin position="696"/>
        <end position="716"/>
    </location>
</feature>
<dbReference type="GO" id="GO:0008270">
    <property type="term" value="F:zinc ion binding"/>
    <property type="evidence" value="ECO:0007669"/>
    <property type="project" value="UniProtKB-KW"/>
</dbReference>
<feature type="compositionally biased region" description="Low complexity" evidence="5">
    <location>
        <begin position="108"/>
        <end position="123"/>
    </location>
</feature>
<name>A0AA39QWQ3_9LECA</name>
<feature type="region of interest" description="Disordered" evidence="5">
    <location>
        <begin position="36"/>
        <end position="188"/>
    </location>
</feature>
<sequence>MMAPRFQKSQAKEFEQSNATTKAFLGGKEKAWMTGHPLLTTAASPKTQTLHSFHRNRDAEGSLDSDLAAEQAGPSRSNSISSMPVECGLDHGEFPGQRRRCGGTKNFPNNSSTSIAASPTSPAISPPVPGDTPLPSNESAGQHTDEAQNLLPSPSPSVETRRQSANVLELDSDPVESPSSGGPHTTRLANLLAKYGGFEELEKRLEDAERSSLGPSPAVVTQPQDTFQAPTATNATPERRPPTLLPNIPQPAHTDVQRSPTAAPNKRTLDNATEPRKRLQSLPDISRQGSNLSHSESTATPACTVHPRPPPDSRPEMQGFSQRVTLQLQHVQNQYHGKGLDVVRPRLELLRDACNHFDYFYLLLHQIYCLEYRLRGSANDLGLTDSQKGGLNIVSYLLVSNEHVAPETLQWFCVFPLPLNVLLTQSQAFQRVHGGLMRCLEKMANGWDNLKKQCRLRRYPPLVDELCMLFEMTTFTLQKVVFTAILREIWIGPHDTCFHAVENAFMKNRIEVTDRADFQVHSVQAYNQRVIKEYEKIVGTHSRHIENGRMRPPQNARASFPAVDNSESHLEQPPPPRRILSESRAPPLQVDIQAAQQGAFTKESNGRITQNSLTSGPHTAPLVQERSSSRQSTIIMPRQTSNANNPHTPQSAPLVQFATTLQGFQSPSLPNNNIDQVRGQEQRRHQSIPGVVGQPRSLSLGNTEHSAQAGATSRRASQILPSNAPETFGAGFHSFQQGLHGIQQQQHLPVQMINPQHHTHAFNSQTPVLRSPHPSVSGSNRFIRFDTSIQPNLPNPETSALHQVHVKSPVLVPAESQGNPNTVTRYFRFIDTIIMPTEVISSKNRHVSWDFTMHRSYIENLVKDRPGSYGAPTTRNINSNSLLCRIRCIKLGSPDRLPTHNEWAVSDNVWPGSTAVILNGNALEIRKKSHHGKDLPIDVTTAVKEGNNSLSTAVIGFQKDSNLSFAIGVEIIRFANEEQIRNNVRTLPLQEARQRIIDRSFQADPDIEVVLSQLTIDLTDPFTANLFAVPARGASCLHNQCFDLEVFLHSRNLEKPSEPCGPDSFRCPICGADARPQSLVIDGFFVSVREQLDWRGRLDAKAITLHQSGNFEIKEQEEAKGEQGDGTGRRAARTSVSRQSLPTEVIEIDDD</sequence>
<proteinExistence type="predicted"/>
<dbReference type="PROSITE" id="PS51044">
    <property type="entry name" value="ZF_SP_RING"/>
    <property type="match status" value="1"/>
</dbReference>
<evidence type="ECO:0000259" key="6">
    <source>
        <dbReference type="PROSITE" id="PS51044"/>
    </source>
</evidence>
<evidence type="ECO:0000256" key="3">
    <source>
        <dbReference type="ARBA" id="ARBA00022833"/>
    </source>
</evidence>
<keyword evidence="3" id="KW-0862">Zinc</keyword>
<dbReference type="PANTHER" id="PTHR10782:SF4">
    <property type="entry name" value="TONALLI, ISOFORM E"/>
    <property type="match status" value="1"/>
</dbReference>
<feature type="region of interest" description="Disordered" evidence="5">
    <location>
        <begin position="1"/>
        <end position="22"/>
    </location>
</feature>
<feature type="domain" description="SP-RING-type" evidence="6">
    <location>
        <begin position="1005"/>
        <end position="1094"/>
    </location>
</feature>
<feature type="region of interest" description="Disordered" evidence="5">
    <location>
        <begin position="599"/>
        <end position="631"/>
    </location>
</feature>